<proteinExistence type="predicted"/>
<name>A0A6G1H026_9PEZI</name>
<evidence type="ECO:0008006" key="4">
    <source>
        <dbReference type="Google" id="ProtNLM"/>
    </source>
</evidence>
<evidence type="ECO:0000313" key="3">
    <source>
        <dbReference type="Proteomes" id="UP000800041"/>
    </source>
</evidence>
<sequence length="475" mass="53550">MAESKYPAGLYFVVRTPSRIKDKQDRKGIGSHAKRAQGKRRRPAEIRSWIDSSRELGRPQITRPPDTPSLVSRPSPTRFGGDFSGLELPHGIEPYMIQDLTKVIALSKFGVYPYEICLHVHPTERGWFPYMIHDSCCLHSMMFSVRAFLDGNPSGPTGPLASFHFDQTLQLLQARLNEFDQTAAIADSTIITIVNLATAAMVMEDHGTAANHIKGLLKIVSLRGGLRMLNAHSNMPVKVCRIDLEYALRCGDRPLLFRERMDWGCFIADRGLIRCRHEPYDAEVHTFTKASLDVALLNAWNDLHAFSCFSNLAYQTTRKLSPDLYNEMMMSILYRLSHLAFQDDPLQETVRTALLVFASTLFLTQQVMDRPHSRLFESYNNALARLRKSTEIALPPPVELWLAVLLHTTSSKNGVAADGELIWLDKAILRANITSWSQAQEMLRSIMLVDFVHADLAKEAIQRNDLVVSLSASET</sequence>
<gene>
    <name evidence="2" type="ORF">K402DRAFT_81876</name>
</gene>
<dbReference type="PANTHER" id="PTHR37540:SF5">
    <property type="entry name" value="TRANSCRIPTION FACTOR DOMAIN-CONTAINING PROTEIN"/>
    <property type="match status" value="1"/>
</dbReference>
<accession>A0A6G1H026</accession>
<dbReference type="OrthoDB" id="4158087at2759"/>
<reference evidence="2" key="1">
    <citation type="journal article" date="2020" name="Stud. Mycol.">
        <title>101 Dothideomycetes genomes: a test case for predicting lifestyles and emergence of pathogens.</title>
        <authorList>
            <person name="Haridas S."/>
            <person name="Albert R."/>
            <person name="Binder M."/>
            <person name="Bloem J."/>
            <person name="Labutti K."/>
            <person name="Salamov A."/>
            <person name="Andreopoulos B."/>
            <person name="Baker S."/>
            <person name="Barry K."/>
            <person name="Bills G."/>
            <person name="Bluhm B."/>
            <person name="Cannon C."/>
            <person name="Castanera R."/>
            <person name="Culley D."/>
            <person name="Daum C."/>
            <person name="Ezra D."/>
            <person name="Gonzalez J."/>
            <person name="Henrissat B."/>
            <person name="Kuo A."/>
            <person name="Liang C."/>
            <person name="Lipzen A."/>
            <person name="Lutzoni F."/>
            <person name="Magnuson J."/>
            <person name="Mondo S."/>
            <person name="Nolan M."/>
            <person name="Ohm R."/>
            <person name="Pangilinan J."/>
            <person name="Park H.-J."/>
            <person name="Ramirez L."/>
            <person name="Alfaro M."/>
            <person name="Sun H."/>
            <person name="Tritt A."/>
            <person name="Yoshinaga Y."/>
            <person name="Zwiers L.-H."/>
            <person name="Turgeon B."/>
            <person name="Goodwin S."/>
            <person name="Spatafora J."/>
            <person name="Crous P."/>
            <person name="Grigoriev I."/>
        </authorList>
    </citation>
    <scope>NUCLEOTIDE SEQUENCE</scope>
    <source>
        <strain evidence="2">CBS 113979</strain>
    </source>
</reference>
<dbReference type="PANTHER" id="PTHR37540">
    <property type="entry name" value="TRANSCRIPTION FACTOR (ACR-2), PUTATIVE-RELATED-RELATED"/>
    <property type="match status" value="1"/>
</dbReference>
<protein>
    <recommendedName>
        <fullName evidence="4">Transcription factor domain-containing protein</fullName>
    </recommendedName>
</protein>
<dbReference type="EMBL" id="ML977156">
    <property type="protein sequence ID" value="KAF1986535.1"/>
    <property type="molecule type" value="Genomic_DNA"/>
</dbReference>
<dbReference type="AlphaFoldDB" id="A0A6G1H026"/>
<evidence type="ECO:0000256" key="1">
    <source>
        <dbReference type="SAM" id="MobiDB-lite"/>
    </source>
</evidence>
<keyword evidence="3" id="KW-1185">Reference proteome</keyword>
<organism evidence="2 3">
    <name type="scientific">Aulographum hederae CBS 113979</name>
    <dbReference type="NCBI Taxonomy" id="1176131"/>
    <lineage>
        <taxon>Eukaryota</taxon>
        <taxon>Fungi</taxon>
        <taxon>Dikarya</taxon>
        <taxon>Ascomycota</taxon>
        <taxon>Pezizomycotina</taxon>
        <taxon>Dothideomycetes</taxon>
        <taxon>Pleosporomycetidae</taxon>
        <taxon>Aulographales</taxon>
        <taxon>Aulographaceae</taxon>
    </lineage>
</organism>
<feature type="compositionally biased region" description="Basic residues" evidence="1">
    <location>
        <begin position="32"/>
        <end position="42"/>
    </location>
</feature>
<feature type="region of interest" description="Disordered" evidence="1">
    <location>
        <begin position="21"/>
        <end position="76"/>
    </location>
</feature>
<dbReference type="Proteomes" id="UP000800041">
    <property type="component" value="Unassembled WGS sequence"/>
</dbReference>
<evidence type="ECO:0000313" key="2">
    <source>
        <dbReference type="EMBL" id="KAF1986535.1"/>
    </source>
</evidence>